<feature type="compositionally biased region" description="Basic and acidic residues" evidence="1">
    <location>
        <begin position="78"/>
        <end position="89"/>
    </location>
</feature>
<dbReference type="Proteomes" id="UP000226192">
    <property type="component" value="Unassembled WGS sequence"/>
</dbReference>
<keyword evidence="2" id="KW-0472">Membrane</keyword>
<feature type="region of interest" description="Disordered" evidence="1">
    <location>
        <begin position="498"/>
        <end position="533"/>
    </location>
</feature>
<keyword evidence="2" id="KW-1133">Transmembrane helix</keyword>
<sequence length="612" mass="68273">MKARASFSAVFFGLAIANKTVLWSRDPGGGQSKYSETPPIPQIVDQAIKGINVLRGPFKDYPPGGGFPIKDPPGGLPELRRGPKKKSEEPGTPGNPMGPQKKPDRIYPPCGRKRSLCSPINDRQLIFLVDKILEKEFPRLVVENMKTMPIMSNGNTVTAAELSAQFSTNKKSNAIINKKPILKTASKVAGLASVAFYISDVITVYTTNSTEEERRMTAASIIPIAGCGMSYDEQSRVAKSTGLDIAFGLCIASEVALLLGPAAWLFFIIAKPLQLLIQEIEESSLNYLVQKCNSGWDNTFQDMKETFISSRFIDYMQSRYSIDIAAVLYVHSEQTAWLQAGKLAMLSSAHSDDFGTIEHMFDEAWKIIYSEGCSRIRSIETQFQYLVTNSVRAAVTDARNKYYDKFIKDLTDLYEQKIIYSIDVFGNRVPDNELLEELREKITAVQDAKKNLESDFVNKLDDLHKAVMSSRRHIDTPGISLCRPYLYPIRLPEPPSDIRFDDFDGGGTSDEPELSQEEESSPESETSRAEVNGPQRREAIVLRFCNDINFSGQCIQGSFDRGACSKTARHFLLPRRNMFADAFSKVFISAEAATNAVSIRSLSEFKTCRFFA</sequence>
<dbReference type="OrthoDB" id="10513103at2759"/>
<proteinExistence type="predicted"/>
<feature type="region of interest" description="Disordered" evidence="1">
    <location>
        <begin position="62"/>
        <end position="113"/>
    </location>
</feature>
<keyword evidence="3" id="KW-0732">Signal</keyword>
<feature type="transmembrane region" description="Helical" evidence="2">
    <location>
        <begin position="245"/>
        <end position="270"/>
    </location>
</feature>
<feature type="signal peptide" evidence="3">
    <location>
        <begin position="1"/>
        <end position="17"/>
    </location>
</feature>
<name>A0A2C5YFS2_9HYPO</name>
<dbReference type="AlphaFoldDB" id="A0A2C5YFS2"/>
<protein>
    <submittedName>
        <fullName evidence="4">Uncharacterized protein</fullName>
    </submittedName>
</protein>
<organism evidence="4 5">
    <name type="scientific">Ophiocordyceps australis</name>
    <dbReference type="NCBI Taxonomy" id="1399860"/>
    <lineage>
        <taxon>Eukaryota</taxon>
        <taxon>Fungi</taxon>
        <taxon>Dikarya</taxon>
        <taxon>Ascomycota</taxon>
        <taxon>Pezizomycotina</taxon>
        <taxon>Sordariomycetes</taxon>
        <taxon>Hypocreomycetidae</taxon>
        <taxon>Hypocreales</taxon>
        <taxon>Ophiocordycipitaceae</taxon>
        <taxon>Ophiocordyceps</taxon>
    </lineage>
</organism>
<feature type="chain" id="PRO_5013129769" evidence="3">
    <location>
        <begin position="18"/>
        <end position="612"/>
    </location>
</feature>
<dbReference type="EMBL" id="NJET01000014">
    <property type="protein sequence ID" value="PHH65721.1"/>
    <property type="molecule type" value="Genomic_DNA"/>
</dbReference>
<evidence type="ECO:0000256" key="2">
    <source>
        <dbReference type="SAM" id="Phobius"/>
    </source>
</evidence>
<evidence type="ECO:0000313" key="5">
    <source>
        <dbReference type="Proteomes" id="UP000226192"/>
    </source>
</evidence>
<evidence type="ECO:0000256" key="1">
    <source>
        <dbReference type="SAM" id="MobiDB-lite"/>
    </source>
</evidence>
<accession>A0A2C5YFS2</accession>
<evidence type="ECO:0000256" key="3">
    <source>
        <dbReference type="SAM" id="SignalP"/>
    </source>
</evidence>
<gene>
    <name evidence="4" type="ORF">CDD81_1448</name>
</gene>
<keyword evidence="2" id="KW-0812">Transmembrane</keyword>
<feature type="compositionally biased region" description="Acidic residues" evidence="1">
    <location>
        <begin position="510"/>
        <end position="522"/>
    </location>
</feature>
<keyword evidence="5" id="KW-1185">Reference proteome</keyword>
<comment type="caution">
    <text evidence="4">The sequence shown here is derived from an EMBL/GenBank/DDBJ whole genome shotgun (WGS) entry which is preliminary data.</text>
</comment>
<evidence type="ECO:0000313" key="4">
    <source>
        <dbReference type="EMBL" id="PHH65721.1"/>
    </source>
</evidence>
<reference evidence="4 5" key="1">
    <citation type="submission" date="2017-06" db="EMBL/GenBank/DDBJ databases">
        <title>Ant-infecting Ophiocordyceps genomes reveal a high diversity of potential behavioral manipulation genes and a possible major role for enterotoxins.</title>
        <authorList>
            <person name="De Bekker C."/>
            <person name="Evans H.C."/>
            <person name="Brachmann A."/>
            <person name="Hughes D.P."/>
        </authorList>
    </citation>
    <scope>NUCLEOTIDE SEQUENCE [LARGE SCALE GENOMIC DNA]</scope>
    <source>
        <strain evidence="4 5">Map64</strain>
    </source>
</reference>